<dbReference type="InterPro" id="IPR003837">
    <property type="entry name" value="GatC"/>
</dbReference>
<dbReference type="PANTHER" id="PTHR15004">
    <property type="entry name" value="GLUTAMYL-TRNA(GLN) AMIDOTRANSFERASE SUBUNIT C, MITOCHONDRIAL"/>
    <property type="match status" value="1"/>
</dbReference>
<evidence type="ECO:0000256" key="5">
    <source>
        <dbReference type="ARBA" id="ARBA00047913"/>
    </source>
</evidence>
<comment type="caution">
    <text evidence="7">The sequence shown here is derived from an EMBL/GenBank/DDBJ whole genome shotgun (WGS) entry which is preliminary data.</text>
</comment>
<dbReference type="GO" id="GO:0070681">
    <property type="term" value="P:glutaminyl-tRNAGln biosynthesis via transamidation"/>
    <property type="evidence" value="ECO:0007669"/>
    <property type="project" value="TreeGrafter"/>
</dbReference>
<dbReference type="Pfam" id="PF02686">
    <property type="entry name" value="GatC"/>
    <property type="match status" value="1"/>
</dbReference>
<keyword evidence="6" id="KW-0067">ATP-binding</keyword>
<name>A0A2R6Y481_9BACL</name>
<dbReference type="GO" id="GO:0006412">
    <property type="term" value="P:translation"/>
    <property type="evidence" value="ECO:0007669"/>
    <property type="project" value="UniProtKB-UniRule"/>
</dbReference>
<keyword evidence="6" id="KW-0547">Nucleotide-binding</keyword>
<comment type="subunit">
    <text evidence="2 6">Heterotrimer of A, B and C subunits.</text>
</comment>
<comment type="function">
    <text evidence="3 6">Allows the formation of correctly charged Asn-tRNA(Asn) or Gln-tRNA(Gln) through the transamidation of misacylated Asp-tRNA(Asn) or Glu-tRNA(Gln) in organisms which lack either or both of asparaginyl-tRNA or glutaminyl-tRNA synthetases. The reaction takes place in the presence of glutamine and ATP through an activated phospho-Asp-tRNA(Asn) or phospho-Glu-tRNA(Gln).</text>
</comment>
<dbReference type="NCBIfam" id="TIGR00135">
    <property type="entry name" value="gatC"/>
    <property type="match status" value="1"/>
</dbReference>
<dbReference type="GO" id="GO:0005524">
    <property type="term" value="F:ATP binding"/>
    <property type="evidence" value="ECO:0007669"/>
    <property type="project" value="UniProtKB-KW"/>
</dbReference>
<evidence type="ECO:0000256" key="1">
    <source>
        <dbReference type="ARBA" id="ARBA00010757"/>
    </source>
</evidence>
<dbReference type="HAMAP" id="MF_00122">
    <property type="entry name" value="GatC"/>
    <property type="match status" value="1"/>
</dbReference>
<dbReference type="GO" id="GO:0006450">
    <property type="term" value="P:regulation of translational fidelity"/>
    <property type="evidence" value="ECO:0007669"/>
    <property type="project" value="InterPro"/>
</dbReference>
<dbReference type="GO" id="GO:0050566">
    <property type="term" value="F:asparaginyl-tRNA synthase (glutamine-hydrolyzing) activity"/>
    <property type="evidence" value="ECO:0007669"/>
    <property type="project" value="RHEA"/>
</dbReference>
<dbReference type="Proteomes" id="UP000244338">
    <property type="component" value="Unassembled WGS sequence"/>
</dbReference>
<protein>
    <recommendedName>
        <fullName evidence="6">Aspartyl/glutamyl-tRNA(Asn/Gln) amidotransferase subunit C</fullName>
        <shortName evidence="6">Asp/Glu-ADT subunit C</shortName>
        <ecNumber evidence="6">6.3.5.-</ecNumber>
    </recommendedName>
</protein>
<organism evidence="7 8">
    <name type="scientific">Candidatus Carbonibacillus altaicus</name>
    <dbReference type="NCBI Taxonomy" id="2163959"/>
    <lineage>
        <taxon>Bacteria</taxon>
        <taxon>Bacillati</taxon>
        <taxon>Bacillota</taxon>
        <taxon>Bacilli</taxon>
        <taxon>Bacillales</taxon>
        <taxon>Candidatus Carbonibacillus</taxon>
    </lineage>
</organism>
<dbReference type="Gene3D" id="1.10.20.60">
    <property type="entry name" value="Glu-tRNAGln amidotransferase C subunit, N-terminal domain"/>
    <property type="match status" value="1"/>
</dbReference>
<dbReference type="AlphaFoldDB" id="A0A2R6Y481"/>
<keyword evidence="7" id="KW-0808">Transferase</keyword>
<evidence type="ECO:0000256" key="6">
    <source>
        <dbReference type="HAMAP-Rule" id="MF_00122"/>
    </source>
</evidence>
<evidence type="ECO:0000256" key="3">
    <source>
        <dbReference type="ARBA" id="ARBA00024799"/>
    </source>
</evidence>
<dbReference type="InterPro" id="IPR036113">
    <property type="entry name" value="Asp/Glu-ADT_sf_sub_c"/>
</dbReference>
<evidence type="ECO:0000313" key="7">
    <source>
        <dbReference type="EMBL" id="PTQ57481.1"/>
    </source>
</evidence>
<evidence type="ECO:0000256" key="2">
    <source>
        <dbReference type="ARBA" id="ARBA00011123"/>
    </source>
</evidence>
<comment type="catalytic activity">
    <reaction evidence="5 6">
        <text>L-glutamyl-tRNA(Gln) + L-glutamine + ATP + H2O = L-glutaminyl-tRNA(Gln) + L-glutamate + ADP + phosphate + H(+)</text>
        <dbReference type="Rhea" id="RHEA:17521"/>
        <dbReference type="Rhea" id="RHEA-COMP:9681"/>
        <dbReference type="Rhea" id="RHEA-COMP:9684"/>
        <dbReference type="ChEBI" id="CHEBI:15377"/>
        <dbReference type="ChEBI" id="CHEBI:15378"/>
        <dbReference type="ChEBI" id="CHEBI:29985"/>
        <dbReference type="ChEBI" id="CHEBI:30616"/>
        <dbReference type="ChEBI" id="CHEBI:43474"/>
        <dbReference type="ChEBI" id="CHEBI:58359"/>
        <dbReference type="ChEBI" id="CHEBI:78520"/>
        <dbReference type="ChEBI" id="CHEBI:78521"/>
        <dbReference type="ChEBI" id="CHEBI:456216"/>
    </reaction>
</comment>
<proteinExistence type="inferred from homology"/>
<dbReference type="SUPFAM" id="SSF141000">
    <property type="entry name" value="Glu-tRNAGln amidotransferase C subunit"/>
    <property type="match status" value="1"/>
</dbReference>
<dbReference type="GO" id="GO:0050567">
    <property type="term" value="F:glutaminyl-tRNA synthase (glutamine-hydrolyzing) activity"/>
    <property type="evidence" value="ECO:0007669"/>
    <property type="project" value="UniProtKB-UniRule"/>
</dbReference>
<sequence>MQVTRDTVKEIADYAMLTLNEQELEHMVRDMQEIVSFVEKLNEVPTDGVEPMIHPVKLMIVMHDDTVQRTEDLDAVLGQAPDRSGSYFQVPQVLGES</sequence>
<dbReference type="EC" id="6.3.5.-" evidence="6"/>
<reference evidence="8" key="1">
    <citation type="journal article" date="2018" name="Sci. Rep.">
        <title>Lignite coal burning seam in the remote Altai Mountains harbors a hydrogen-driven thermophilic microbial community.</title>
        <authorList>
            <person name="Kadnikov V.V."/>
            <person name="Mardanov A.V."/>
            <person name="Ivasenko D.A."/>
            <person name="Antsiferov D.V."/>
            <person name="Beletsky A.V."/>
            <person name="Karnachuk O.V."/>
            <person name="Ravin N.V."/>
        </authorList>
    </citation>
    <scope>NUCLEOTIDE SEQUENCE [LARGE SCALE GENOMIC DNA]</scope>
</reference>
<dbReference type="EMBL" id="PEBX01000006">
    <property type="protein sequence ID" value="PTQ57481.1"/>
    <property type="molecule type" value="Genomic_DNA"/>
</dbReference>
<comment type="similarity">
    <text evidence="1 6">Belongs to the GatC family.</text>
</comment>
<evidence type="ECO:0000313" key="8">
    <source>
        <dbReference type="Proteomes" id="UP000244338"/>
    </source>
</evidence>
<accession>A0A2R6Y481</accession>
<evidence type="ECO:0000256" key="4">
    <source>
        <dbReference type="ARBA" id="ARBA00047380"/>
    </source>
</evidence>
<comment type="catalytic activity">
    <reaction evidence="4 6">
        <text>L-aspartyl-tRNA(Asn) + L-glutamine + ATP + H2O = L-asparaginyl-tRNA(Asn) + L-glutamate + ADP + phosphate + 2 H(+)</text>
        <dbReference type="Rhea" id="RHEA:14513"/>
        <dbReference type="Rhea" id="RHEA-COMP:9674"/>
        <dbReference type="Rhea" id="RHEA-COMP:9677"/>
        <dbReference type="ChEBI" id="CHEBI:15377"/>
        <dbReference type="ChEBI" id="CHEBI:15378"/>
        <dbReference type="ChEBI" id="CHEBI:29985"/>
        <dbReference type="ChEBI" id="CHEBI:30616"/>
        <dbReference type="ChEBI" id="CHEBI:43474"/>
        <dbReference type="ChEBI" id="CHEBI:58359"/>
        <dbReference type="ChEBI" id="CHEBI:78515"/>
        <dbReference type="ChEBI" id="CHEBI:78516"/>
        <dbReference type="ChEBI" id="CHEBI:456216"/>
    </reaction>
</comment>
<gene>
    <name evidence="6" type="primary">gatC</name>
    <name evidence="7" type="ORF">BSOLF_1359</name>
</gene>
<dbReference type="PANTHER" id="PTHR15004:SF0">
    <property type="entry name" value="GLUTAMYL-TRNA(GLN) AMIDOTRANSFERASE SUBUNIT C, MITOCHONDRIAL"/>
    <property type="match status" value="1"/>
</dbReference>
<dbReference type="GO" id="GO:0016740">
    <property type="term" value="F:transferase activity"/>
    <property type="evidence" value="ECO:0007669"/>
    <property type="project" value="UniProtKB-KW"/>
</dbReference>
<keyword evidence="6" id="KW-0648">Protein biosynthesis</keyword>
<keyword evidence="6" id="KW-0436">Ligase</keyword>